<evidence type="ECO:0000313" key="2">
    <source>
        <dbReference type="Proteomes" id="UP001318040"/>
    </source>
</evidence>
<dbReference type="RefSeq" id="XP_032818623.1">
    <property type="nucleotide sequence ID" value="XM_032962732.1"/>
</dbReference>
<evidence type="ECO:0000313" key="3">
    <source>
        <dbReference type="RefSeq" id="XP_032818623.1"/>
    </source>
</evidence>
<dbReference type="KEGG" id="pmrn:116947226"/>
<evidence type="ECO:0000313" key="4">
    <source>
        <dbReference type="RefSeq" id="XP_032818624.1"/>
    </source>
</evidence>
<sequence length="233" mass="25440">MWGWLRPLTGGGEAAGGPSWRSAQRDHGDAVAELLMLELSGAVRDAERTTRAREAEFRRLRSGVDYSWLASPPRPPTLELPPAERMALEALCAQVRPADCGPTILRFRQTVCEFEAEPAEVVGLFRNVVREAVDRAHSEEALHRLSKQWGPSRRGRPLAWASALLLPRSPARIHPSDAATADSIIRSISEDVERGGGAARVLCAAERGGDPLHEPPPKRAFSMPELQRGAAHS</sequence>
<dbReference type="Pfam" id="PF14473">
    <property type="entry name" value="RD3"/>
    <property type="match status" value="1"/>
</dbReference>
<accession>A0AAJ7TJN4</accession>
<dbReference type="InterPro" id="IPR028092">
    <property type="entry name" value="RD3"/>
</dbReference>
<evidence type="ECO:0000256" key="1">
    <source>
        <dbReference type="SAM" id="MobiDB-lite"/>
    </source>
</evidence>
<keyword evidence="2" id="KW-1185">Reference proteome</keyword>
<proteinExistence type="predicted"/>
<dbReference type="AlphaFoldDB" id="A0AAJ7TJN4"/>
<protein>
    <submittedName>
        <fullName evidence="3 4">Protein RD3-like</fullName>
    </submittedName>
</protein>
<name>A0AAJ7TJN4_PETMA</name>
<reference evidence="3 4" key="1">
    <citation type="submission" date="2025-04" db="UniProtKB">
        <authorList>
            <consortium name="RefSeq"/>
        </authorList>
    </citation>
    <scope>IDENTIFICATION</scope>
    <source>
        <tissue evidence="3 4">Sperm</tissue>
    </source>
</reference>
<organism evidence="2 4">
    <name type="scientific">Petromyzon marinus</name>
    <name type="common">Sea lamprey</name>
    <dbReference type="NCBI Taxonomy" id="7757"/>
    <lineage>
        <taxon>Eukaryota</taxon>
        <taxon>Metazoa</taxon>
        <taxon>Chordata</taxon>
        <taxon>Craniata</taxon>
        <taxon>Vertebrata</taxon>
        <taxon>Cyclostomata</taxon>
        <taxon>Hyperoartia</taxon>
        <taxon>Petromyzontiformes</taxon>
        <taxon>Petromyzontidae</taxon>
        <taxon>Petromyzon</taxon>
    </lineage>
</organism>
<dbReference type="Proteomes" id="UP001318040">
    <property type="component" value="Chromosome 29"/>
</dbReference>
<feature type="region of interest" description="Disordered" evidence="1">
    <location>
        <begin position="1"/>
        <end position="24"/>
    </location>
</feature>
<gene>
    <name evidence="3 4" type="primary">LOC116947226</name>
</gene>
<dbReference type="GeneID" id="116947226"/>
<dbReference type="RefSeq" id="XP_032818624.1">
    <property type="nucleotide sequence ID" value="XM_032962733.1"/>
</dbReference>
<feature type="compositionally biased region" description="Basic and acidic residues" evidence="1">
    <location>
        <begin position="207"/>
        <end position="217"/>
    </location>
</feature>
<feature type="region of interest" description="Disordered" evidence="1">
    <location>
        <begin position="206"/>
        <end position="233"/>
    </location>
</feature>
<dbReference type="PANTHER" id="PTHR28489">
    <property type="entry name" value="RENTINAL DEGENERATION 3-LIKE"/>
    <property type="match status" value="1"/>
</dbReference>
<dbReference type="PANTHER" id="PTHR28489:SF2">
    <property type="entry name" value="RENTINAL DEGENERATION 3-LIKE"/>
    <property type="match status" value="1"/>
</dbReference>